<evidence type="ECO:0000256" key="4">
    <source>
        <dbReference type="ARBA" id="ARBA00023157"/>
    </source>
</evidence>
<evidence type="ECO:0000256" key="5">
    <source>
        <dbReference type="ARBA" id="ARBA00023180"/>
    </source>
</evidence>
<dbReference type="EC" id="3.1.1.-" evidence="8"/>
<proteinExistence type="inferred from homology"/>
<name>A0A7R9M9N2_9ACAR</name>
<keyword evidence="3 8" id="KW-0378">Hydrolase</keyword>
<reference evidence="10" key="1">
    <citation type="submission" date="2020-11" db="EMBL/GenBank/DDBJ databases">
        <authorList>
            <person name="Tran Van P."/>
        </authorList>
    </citation>
    <scope>NUCLEOTIDE SEQUENCE</scope>
</reference>
<dbReference type="GO" id="GO:0003990">
    <property type="term" value="F:acetylcholinesterase activity"/>
    <property type="evidence" value="ECO:0007669"/>
    <property type="project" value="UniProtKB-EC"/>
</dbReference>
<dbReference type="AlphaFoldDB" id="A0A7R9M9N2"/>
<comment type="catalytic activity">
    <reaction evidence="6">
        <text>acetylcholine + H2O = choline + acetate + H(+)</text>
        <dbReference type="Rhea" id="RHEA:17561"/>
        <dbReference type="ChEBI" id="CHEBI:15354"/>
        <dbReference type="ChEBI" id="CHEBI:15355"/>
        <dbReference type="ChEBI" id="CHEBI:15377"/>
        <dbReference type="ChEBI" id="CHEBI:15378"/>
        <dbReference type="ChEBI" id="CHEBI:30089"/>
        <dbReference type="EC" id="3.1.1.7"/>
    </reaction>
</comment>
<dbReference type="Pfam" id="PF00135">
    <property type="entry name" value="COesterase"/>
    <property type="match status" value="1"/>
</dbReference>
<dbReference type="GO" id="GO:0006581">
    <property type="term" value="P:acetylcholine catabolic process"/>
    <property type="evidence" value="ECO:0007669"/>
    <property type="project" value="TreeGrafter"/>
</dbReference>
<dbReference type="PROSITE" id="PS00122">
    <property type="entry name" value="CARBOXYLESTERASE_B_1"/>
    <property type="match status" value="1"/>
</dbReference>
<dbReference type="PANTHER" id="PTHR43918:SF4">
    <property type="entry name" value="CARBOXYLIC ESTER HYDROLASE"/>
    <property type="match status" value="1"/>
</dbReference>
<keyword evidence="4" id="KW-1015">Disulfide bond</keyword>
<dbReference type="InterPro" id="IPR002018">
    <property type="entry name" value="CarbesteraseB"/>
</dbReference>
<keyword evidence="11" id="KW-1185">Reference proteome</keyword>
<dbReference type="EMBL" id="CAJPVJ010010616">
    <property type="protein sequence ID" value="CAG2173329.1"/>
    <property type="molecule type" value="Genomic_DNA"/>
</dbReference>
<keyword evidence="5" id="KW-0325">Glycoprotein</keyword>
<feature type="active site" description="Acyl-ester intermediate" evidence="7">
    <location>
        <position position="88"/>
    </location>
</feature>
<keyword evidence="2" id="KW-0719">Serine esterase</keyword>
<dbReference type="InterPro" id="IPR019826">
    <property type="entry name" value="Carboxylesterase_B_AS"/>
</dbReference>
<dbReference type="SUPFAM" id="SSF53474">
    <property type="entry name" value="alpha/beta-Hydrolases"/>
    <property type="match status" value="1"/>
</dbReference>
<dbReference type="Proteomes" id="UP000728032">
    <property type="component" value="Unassembled WGS sequence"/>
</dbReference>
<evidence type="ECO:0000256" key="2">
    <source>
        <dbReference type="ARBA" id="ARBA00022487"/>
    </source>
</evidence>
<accession>A0A7R9M9N2</accession>
<dbReference type="InterPro" id="IPR000997">
    <property type="entry name" value="Cholinesterase"/>
</dbReference>
<feature type="active site" description="Charge relay system" evidence="7">
    <location>
        <position position="209"/>
    </location>
</feature>
<evidence type="ECO:0000313" key="11">
    <source>
        <dbReference type="Proteomes" id="UP000728032"/>
    </source>
</evidence>
<dbReference type="GO" id="GO:0019695">
    <property type="term" value="P:choline metabolic process"/>
    <property type="evidence" value="ECO:0007669"/>
    <property type="project" value="TreeGrafter"/>
</dbReference>
<sequence length="419" mass="47489">MFWLYGGGLNGGTIFNTMSNGSYLAAHDVVYVSANYRLGKLGFLYGGNGSTAPGNVGLYDQVMALKWIRENIHSFGGDRDQITVFGESAGSRSISALIVSPETKGLFRRVIMESGANLHYKGRQQHTTDEALVESQTIAKALNCSEDYESNEMLDCLRKRDPKDFSKFQQQFTFPLEGTDFLPISIQQAFQEAKYNKDLDIMAGVNRNEGSALALGGFPQLHHNITDKDFDDMVIKTNTSYHGLELQQVRQFYLKEVNKNHSSDELRQAFYAFFGDIHVKCPTYLTAKNYAAKSSSKNGVYMYELTYESKFAKIMGCDEKTMGICHGSELEFVFGLPLWVDKIYPKTHTQLDVDFSLYVMKLWTDFAKYGKPDAQWPQIFDKSLINIKDLNPTNTSRVLDNPFAGDCDDFWITYYFNLC</sequence>
<evidence type="ECO:0000256" key="3">
    <source>
        <dbReference type="ARBA" id="ARBA00022801"/>
    </source>
</evidence>
<feature type="active site" description="Charge relay system" evidence="7">
    <location>
        <position position="326"/>
    </location>
</feature>
<organism evidence="10">
    <name type="scientific">Oppiella nova</name>
    <dbReference type="NCBI Taxonomy" id="334625"/>
    <lineage>
        <taxon>Eukaryota</taxon>
        <taxon>Metazoa</taxon>
        <taxon>Ecdysozoa</taxon>
        <taxon>Arthropoda</taxon>
        <taxon>Chelicerata</taxon>
        <taxon>Arachnida</taxon>
        <taxon>Acari</taxon>
        <taxon>Acariformes</taxon>
        <taxon>Sarcoptiformes</taxon>
        <taxon>Oribatida</taxon>
        <taxon>Brachypylina</taxon>
        <taxon>Oppioidea</taxon>
        <taxon>Oppiidae</taxon>
        <taxon>Oppiella</taxon>
    </lineage>
</organism>
<dbReference type="PRINTS" id="PR00878">
    <property type="entry name" value="CHOLNESTRASE"/>
</dbReference>
<dbReference type="GO" id="GO:0005615">
    <property type="term" value="C:extracellular space"/>
    <property type="evidence" value="ECO:0007669"/>
    <property type="project" value="TreeGrafter"/>
</dbReference>
<dbReference type="OrthoDB" id="6423549at2759"/>
<evidence type="ECO:0000256" key="6">
    <source>
        <dbReference type="ARBA" id="ARBA00048484"/>
    </source>
</evidence>
<dbReference type="InterPro" id="IPR050654">
    <property type="entry name" value="AChE-related_enzymes"/>
</dbReference>
<evidence type="ECO:0000313" key="10">
    <source>
        <dbReference type="EMBL" id="CAD7656142.1"/>
    </source>
</evidence>
<evidence type="ECO:0000259" key="9">
    <source>
        <dbReference type="Pfam" id="PF00135"/>
    </source>
</evidence>
<gene>
    <name evidence="10" type="ORF">ONB1V03_LOCUS12782</name>
</gene>
<evidence type="ECO:0000256" key="8">
    <source>
        <dbReference type="RuleBase" id="RU361235"/>
    </source>
</evidence>
<dbReference type="EMBL" id="OC925441">
    <property type="protein sequence ID" value="CAD7656142.1"/>
    <property type="molecule type" value="Genomic_DNA"/>
</dbReference>
<evidence type="ECO:0000256" key="1">
    <source>
        <dbReference type="ARBA" id="ARBA00005964"/>
    </source>
</evidence>
<dbReference type="PANTHER" id="PTHR43918">
    <property type="entry name" value="ACETYLCHOLINESTERASE"/>
    <property type="match status" value="1"/>
</dbReference>
<protein>
    <recommendedName>
        <fullName evidence="8">Carboxylic ester hydrolase</fullName>
        <ecNumber evidence="8">3.1.1.-</ecNumber>
    </recommendedName>
</protein>
<evidence type="ECO:0000256" key="7">
    <source>
        <dbReference type="PIRSR" id="PIRSR600997-1"/>
    </source>
</evidence>
<feature type="domain" description="Carboxylesterase type B" evidence="9">
    <location>
        <begin position="1"/>
        <end position="383"/>
    </location>
</feature>
<comment type="similarity">
    <text evidence="1 8">Belongs to the type-B carboxylesterase/lipase family.</text>
</comment>
<dbReference type="InterPro" id="IPR029058">
    <property type="entry name" value="AB_hydrolase_fold"/>
</dbReference>
<dbReference type="Gene3D" id="3.40.50.1820">
    <property type="entry name" value="alpha/beta hydrolase"/>
    <property type="match status" value="1"/>
</dbReference>
<dbReference type="GO" id="GO:0005886">
    <property type="term" value="C:plasma membrane"/>
    <property type="evidence" value="ECO:0007669"/>
    <property type="project" value="TreeGrafter"/>
</dbReference>